<protein>
    <submittedName>
        <fullName evidence="9">Uncharacterized protein</fullName>
    </submittedName>
</protein>
<dbReference type="GO" id="GO:0098552">
    <property type="term" value="C:side of membrane"/>
    <property type="evidence" value="ECO:0007669"/>
    <property type="project" value="UniProtKB-KW"/>
</dbReference>
<sequence>SAIKCFECNSHKDKDCALDIPPDSLLKDCSTEYPSRPNGASTYCRKIKQNIDIEVNNLQPDSRIIRKCGFEHENRTDYCYTRSGDGGRQIVCTCDKDKCNA</sequence>
<evidence type="ECO:0000256" key="4">
    <source>
        <dbReference type="ARBA" id="ARBA00022729"/>
    </source>
</evidence>
<evidence type="ECO:0000313" key="10">
    <source>
        <dbReference type="Proteomes" id="UP000015102"/>
    </source>
</evidence>
<dbReference type="AlphaFoldDB" id="T1H667"/>
<evidence type="ECO:0000256" key="8">
    <source>
        <dbReference type="ARBA" id="ARBA00023288"/>
    </source>
</evidence>
<dbReference type="EnsemblMetazoa" id="MESCA012200-RA">
    <property type="protein sequence ID" value="MESCA012200-PA"/>
    <property type="gene ID" value="MESCA012200"/>
</dbReference>
<keyword evidence="2" id="KW-0336">GPI-anchor</keyword>
<evidence type="ECO:0000256" key="1">
    <source>
        <dbReference type="ARBA" id="ARBA00004589"/>
    </source>
</evidence>
<dbReference type="PANTHER" id="PTHR33562">
    <property type="entry name" value="ATILLA, ISOFORM B-RELATED-RELATED"/>
    <property type="match status" value="1"/>
</dbReference>
<dbReference type="Pfam" id="PF17064">
    <property type="entry name" value="QVR"/>
    <property type="match status" value="1"/>
</dbReference>
<dbReference type="HOGENOM" id="CLU_126345_1_0_1"/>
<reference evidence="9" key="2">
    <citation type="submission" date="2015-06" db="UniProtKB">
        <authorList>
            <consortium name="EnsemblMetazoa"/>
        </authorList>
    </citation>
    <scope>IDENTIFICATION</scope>
</reference>
<evidence type="ECO:0000256" key="2">
    <source>
        <dbReference type="ARBA" id="ARBA00022622"/>
    </source>
</evidence>
<reference evidence="10" key="1">
    <citation type="submission" date="2013-02" db="EMBL/GenBank/DDBJ databases">
        <authorList>
            <person name="Hughes D."/>
        </authorList>
    </citation>
    <scope>NUCLEOTIDE SEQUENCE</scope>
    <source>
        <strain>Durham</strain>
        <strain evidence="10">NC isolate 2 -- Noor lab</strain>
    </source>
</reference>
<name>T1H667_MEGSC</name>
<comment type="subcellular location">
    <subcellularLocation>
        <location evidence="1">Membrane</location>
        <topology evidence="1">Lipid-anchor</topology>
        <topology evidence="1">GPI-anchor</topology>
    </subcellularLocation>
</comment>
<keyword evidence="10" id="KW-1185">Reference proteome</keyword>
<evidence type="ECO:0000313" key="9">
    <source>
        <dbReference type="EnsemblMetazoa" id="MESCA012200-PA"/>
    </source>
</evidence>
<evidence type="ECO:0000256" key="7">
    <source>
        <dbReference type="ARBA" id="ARBA00023180"/>
    </source>
</evidence>
<dbReference type="GO" id="GO:0030431">
    <property type="term" value="P:sleep"/>
    <property type="evidence" value="ECO:0007669"/>
    <property type="project" value="InterPro"/>
</dbReference>
<dbReference type="PANTHER" id="PTHR33562:SF14">
    <property type="entry name" value="PROTEIN QUIVER"/>
    <property type="match status" value="1"/>
</dbReference>
<dbReference type="Proteomes" id="UP000015102">
    <property type="component" value="Unassembled WGS sequence"/>
</dbReference>
<keyword evidence="6" id="KW-0472">Membrane</keyword>
<evidence type="ECO:0000256" key="6">
    <source>
        <dbReference type="ARBA" id="ARBA00023136"/>
    </source>
</evidence>
<dbReference type="InterPro" id="IPR031424">
    <property type="entry name" value="QVR-like"/>
</dbReference>
<accession>T1H667</accession>
<organism evidence="9 10">
    <name type="scientific">Megaselia scalaris</name>
    <name type="common">Humpbacked fly</name>
    <name type="synonym">Phora scalaris</name>
    <dbReference type="NCBI Taxonomy" id="36166"/>
    <lineage>
        <taxon>Eukaryota</taxon>
        <taxon>Metazoa</taxon>
        <taxon>Ecdysozoa</taxon>
        <taxon>Arthropoda</taxon>
        <taxon>Hexapoda</taxon>
        <taxon>Insecta</taxon>
        <taxon>Pterygota</taxon>
        <taxon>Neoptera</taxon>
        <taxon>Endopterygota</taxon>
        <taxon>Diptera</taxon>
        <taxon>Brachycera</taxon>
        <taxon>Muscomorpha</taxon>
        <taxon>Platypezoidea</taxon>
        <taxon>Phoridae</taxon>
        <taxon>Megaseliini</taxon>
        <taxon>Megaselia</taxon>
    </lineage>
</organism>
<keyword evidence="8" id="KW-0449">Lipoprotein</keyword>
<dbReference type="OMA" id="VIRTCGF"/>
<keyword evidence="3" id="KW-0812">Transmembrane</keyword>
<keyword evidence="5" id="KW-1133">Transmembrane helix</keyword>
<proteinExistence type="predicted"/>
<evidence type="ECO:0000256" key="3">
    <source>
        <dbReference type="ARBA" id="ARBA00022692"/>
    </source>
</evidence>
<evidence type="ECO:0000256" key="5">
    <source>
        <dbReference type="ARBA" id="ARBA00022989"/>
    </source>
</evidence>
<keyword evidence="7" id="KW-0325">Glycoprotein</keyword>
<dbReference type="InterPro" id="IPR050975">
    <property type="entry name" value="Sleep_regulator"/>
</dbReference>
<keyword evidence="4" id="KW-0732">Signal</keyword>
<dbReference type="GO" id="GO:0032222">
    <property type="term" value="P:regulation of synaptic transmission, cholinergic"/>
    <property type="evidence" value="ECO:0007669"/>
    <property type="project" value="InterPro"/>
</dbReference>